<evidence type="ECO:0000256" key="2">
    <source>
        <dbReference type="ARBA" id="ARBA00022946"/>
    </source>
</evidence>
<dbReference type="PANTHER" id="PTHR13184">
    <property type="entry name" value="37S RIBOSOMAL PROTEIN S22"/>
    <property type="match status" value="1"/>
</dbReference>
<dbReference type="SUPFAM" id="SSF53335">
    <property type="entry name" value="S-adenosyl-L-methionine-dependent methyltransferases"/>
    <property type="match status" value="1"/>
</dbReference>
<sequence length="332" mass="35382">MAELPGDLSAALDEALSGADPAALSRSVQKLIHRYRDGFDPAERMVLASAADVAAYAAYRMPATYAAVVAALERSAELLPGFSPRTHVDVGAGTGAAVWAAAEVWPSIAETTVLEQAPEAISFGRRLAGRADSPAVRDARWRRTVIAGPVRRPAADLVTMAYVLGELPPQVRADAVRSLAAGSGLVVLVEPGTPAGYERIAAARDLLIELGLSVVAPCPHDRACPVPRGQDWCHFAERLNRTALHRRIKVGTLGFEDEKFCYVAAARGARARAAGRVVRRPVRRKGLVSLRLCTEADGMADATVSKRQGEAYRAARKTEWGAPWPPLPRGGS</sequence>
<dbReference type="InterPro" id="IPR052571">
    <property type="entry name" value="Mt_RNA_Methyltransferase"/>
</dbReference>
<organism evidence="5 6">
    <name type="scientific">Actinomadura keratinilytica</name>
    <dbReference type="NCBI Taxonomy" id="547461"/>
    <lineage>
        <taxon>Bacteria</taxon>
        <taxon>Bacillati</taxon>
        <taxon>Actinomycetota</taxon>
        <taxon>Actinomycetes</taxon>
        <taxon>Streptosporangiales</taxon>
        <taxon>Thermomonosporaceae</taxon>
        <taxon>Actinomadura</taxon>
    </lineage>
</organism>
<name>A0ABP7ZHN3_9ACTN</name>
<keyword evidence="2" id="KW-0809">Transit peptide</keyword>
<evidence type="ECO:0000313" key="6">
    <source>
        <dbReference type="Proteomes" id="UP001500266"/>
    </source>
</evidence>
<evidence type="ECO:0000256" key="1">
    <source>
        <dbReference type="ARBA" id="ARBA00022723"/>
    </source>
</evidence>
<comment type="caution">
    <text evidence="5">The sequence shown here is derived from an EMBL/GenBank/DDBJ whole genome shotgun (WGS) entry which is preliminary data.</text>
</comment>
<dbReference type="PANTHER" id="PTHR13184:SF5">
    <property type="entry name" value="METHYLTRANSFERASE-LIKE PROTEIN 17, MITOCHONDRIAL"/>
    <property type="match status" value="1"/>
</dbReference>
<keyword evidence="3" id="KW-0408">Iron</keyword>
<proteinExistence type="predicted"/>
<dbReference type="Proteomes" id="UP001500266">
    <property type="component" value="Unassembled WGS sequence"/>
</dbReference>
<keyword evidence="4" id="KW-0411">Iron-sulfur</keyword>
<keyword evidence="1" id="KW-0479">Metal-binding</keyword>
<evidence type="ECO:0000256" key="4">
    <source>
        <dbReference type="ARBA" id="ARBA00023014"/>
    </source>
</evidence>
<dbReference type="Gene3D" id="3.40.50.150">
    <property type="entry name" value="Vaccinia Virus protein VP39"/>
    <property type="match status" value="1"/>
</dbReference>
<protein>
    <submittedName>
        <fullName evidence="5">Small ribosomal subunit Rsm22 family protein</fullName>
    </submittedName>
</protein>
<evidence type="ECO:0000313" key="5">
    <source>
        <dbReference type="EMBL" id="GAA4157324.1"/>
    </source>
</evidence>
<evidence type="ECO:0000256" key="3">
    <source>
        <dbReference type="ARBA" id="ARBA00023004"/>
    </source>
</evidence>
<dbReference type="InterPro" id="IPR015324">
    <property type="entry name" value="Ribosomal_Rsm22-like"/>
</dbReference>
<dbReference type="InterPro" id="IPR029063">
    <property type="entry name" value="SAM-dependent_MTases_sf"/>
</dbReference>
<accession>A0ABP7ZHN3</accession>
<gene>
    <name evidence="5" type="ORF">GCM10022416_58870</name>
</gene>
<dbReference type="Pfam" id="PF09243">
    <property type="entry name" value="Rsm22"/>
    <property type="match status" value="1"/>
</dbReference>
<keyword evidence="6" id="KW-1185">Reference proteome</keyword>
<reference evidence="6" key="1">
    <citation type="journal article" date="2019" name="Int. J. Syst. Evol. Microbiol.">
        <title>The Global Catalogue of Microorganisms (GCM) 10K type strain sequencing project: providing services to taxonomists for standard genome sequencing and annotation.</title>
        <authorList>
            <consortium name="The Broad Institute Genomics Platform"/>
            <consortium name="The Broad Institute Genome Sequencing Center for Infectious Disease"/>
            <person name="Wu L."/>
            <person name="Ma J."/>
        </authorList>
    </citation>
    <scope>NUCLEOTIDE SEQUENCE [LARGE SCALE GENOMIC DNA]</scope>
    <source>
        <strain evidence="6">JCM 17316</strain>
    </source>
</reference>
<dbReference type="RefSeq" id="WP_345025016.1">
    <property type="nucleotide sequence ID" value="NZ_BAABDO010000154.1"/>
</dbReference>
<dbReference type="EMBL" id="BAABDO010000154">
    <property type="protein sequence ID" value="GAA4157324.1"/>
    <property type="molecule type" value="Genomic_DNA"/>
</dbReference>